<evidence type="ECO:0000313" key="1">
    <source>
        <dbReference type="EMBL" id="KAG8488909.1"/>
    </source>
</evidence>
<proteinExistence type="predicted"/>
<gene>
    <name evidence="1" type="ORF">CXB51_016857</name>
</gene>
<dbReference type="PANTHER" id="PTHR36898">
    <property type="entry name" value="OSJNBB0026I12.6 PROTEIN"/>
    <property type="match status" value="1"/>
</dbReference>
<sequence length="163" mass="18702">MDLASFSIPQIKHILKASSLEQDVFDALMLVKYFAGKYVIVDKGLMFERENEGRSIILPELMETLIQATKVGDQKTLQALAGSKTQIIEEDDDDDDQFEYSAIQEFVNTTNRLFYGLITKDIQITNEVFSVSSVDFDRQFCSFDRNCVNLFEEYKQAKNKAKI</sequence>
<dbReference type="OrthoDB" id="1932188at2759"/>
<dbReference type="Proteomes" id="UP000701853">
    <property type="component" value="Chromosome 7"/>
</dbReference>
<organism evidence="1 2">
    <name type="scientific">Gossypium anomalum</name>
    <dbReference type="NCBI Taxonomy" id="47600"/>
    <lineage>
        <taxon>Eukaryota</taxon>
        <taxon>Viridiplantae</taxon>
        <taxon>Streptophyta</taxon>
        <taxon>Embryophyta</taxon>
        <taxon>Tracheophyta</taxon>
        <taxon>Spermatophyta</taxon>
        <taxon>Magnoliopsida</taxon>
        <taxon>eudicotyledons</taxon>
        <taxon>Gunneridae</taxon>
        <taxon>Pentapetalae</taxon>
        <taxon>rosids</taxon>
        <taxon>malvids</taxon>
        <taxon>Malvales</taxon>
        <taxon>Malvaceae</taxon>
        <taxon>Malvoideae</taxon>
        <taxon>Gossypium</taxon>
    </lineage>
</organism>
<evidence type="ECO:0000313" key="2">
    <source>
        <dbReference type="Proteomes" id="UP000701853"/>
    </source>
</evidence>
<keyword evidence="2" id="KW-1185">Reference proteome</keyword>
<dbReference type="EMBL" id="JAHUZN010000007">
    <property type="protein sequence ID" value="KAG8488909.1"/>
    <property type="molecule type" value="Genomic_DNA"/>
</dbReference>
<dbReference type="AlphaFoldDB" id="A0A8J5YMW4"/>
<dbReference type="PANTHER" id="PTHR36898:SF1">
    <property type="entry name" value="OS04G0250700 PROTEIN"/>
    <property type="match status" value="1"/>
</dbReference>
<accession>A0A8J5YMW4</accession>
<protein>
    <submittedName>
        <fullName evidence="1">Uncharacterized protein</fullName>
    </submittedName>
</protein>
<reference evidence="1 2" key="1">
    <citation type="journal article" date="2021" name="bioRxiv">
        <title>The Gossypium anomalum genome as a resource for cotton improvement and evolutionary analysis of hybrid incompatibility.</title>
        <authorList>
            <person name="Grover C.E."/>
            <person name="Yuan D."/>
            <person name="Arick M.A."/>
            <person name="Miller E.R."/>
            <person name="Hu G."/>
            <person name="Peterson D.G."/>
            <person name="Wendel J.F."/>
            <person name="Udall J.A."/>
        </authorList>
    </citation>
    <scope>NUCLEOTIDE SEQUENCE [LARGE SCALE GENOMIC DNA]</scope>
    <source>
        <strain evidence="1">JFW-Udall</strain>
        <tissue evidence="1">Leaf</tissue>
    </source>
</reference>
<comment type="caution">
    <text evidence="1">The sequence shown here is derived from an EMBL/GenBank/DDBJ whole genome shotgun (WGS) entry which is preliminary data.</text>
</comment>
<name>A0A8J5YMW4_9ROSI</name>